<dbReference type="AlphaFoldDB" id="A0A6N2CCW7"/>
<feature type="domain" description="Attractin/MKLN-like beta-propeller" evidence="3">
    <location>
        <begin position="33"/>
        <end position="209"/>
    </location>
</feature>
<evidence type="ECO:0000256" key="2">
    <source>
        <dbReference type="ARBA" id="ARBA00022737"/>
    </source>
</evidence>
<gene>
    <name evidence="4" type="ORF">EJD97_008924</name>
</gene>
<accession>A0A6N2CCW7</accession>
<sequence length="371" mass="41817">MGSISSPSRNPNRLSQENDDQYYRIYASFCGKDYTPNMNVSNWISCYHPSTNSWHRLTTIPGLLENQVIKSFAMVSIGETIYVIGGRHYYKAFGDELDDTYVQETRLGGVRSSVFKYDTRVDTWSTCARLITPRYNFACTCKDGKIFVAGGQTTLDSAEGTSSAEIYDPVKDKWESLPNMSTLRYKSVAVAWQGKIYVVGGFAKRAKSDSQGPYIMERSSAELYDPRQQNWEYVARMWDLDVPPNQIVNVDGKLFSSGDCLKAWKGHIEAYDENLNIWNIVDGSNSPISTSDDTLAKSPPMQRIFCTMAPIGTQLYFLAGYRMPAGETSMTRTEVHVFDTSAIGNGWRAFEPIEEEGEKELCSHCCVLRID</sequence>
<keyword evidence="2" id="KW-0677">Repeat</keyword>
<dbReference type="Gene3D" id="2.120.10.80">
    <property type="entry name" value="Kelch-type beta propeller"/>
    <property type="match status" value="1"/>
</dbReference>
<dbReference type="SUPFAM" id="SSF117281">
    <property type="entry name" value="Kelch motif"/>
    <property type="match status" value="1"/>
</dbReference>
<organism evidence="4">
    <name type="scientific">Solanum chilense</name>
    <name type="common">Tomato</name>
    <name type="synonym">Lycopersicon chilense</name>
    <dbReference type="NCBI Taxonomy" id="4083"/>
    <lineage>
        <taxon>Eukaryota</taxon>
        <taxon>Viridiplantae</taxon>
        <taxon>Streptophyta</taxon>
        <taxon>Embryophyta</taxon>
        <taxon>Tracheophyta</taxon>
        <taxon>Spermatophyta</taxon>
        <taxon>Magnoliopsida</taxon>
        <taxon>eudicotyledons</taxon>
        <taxon>Gunneridae</taxon>
        <taxon>Pentapetalae</taxon>
        <taxon>asterids</taxon>
        <taxon>lamiids</taxon>
        <taxon>Solanales</taxon>
        <taxon>Solanaceae</taxon>
        <taxon>Solanoideae</taxon>
        <taxon>Solaneae</taxon>
        <taxon>Solanum</taxon>
        <taxon>Solanum subgen. Lycopersicon</taxon>
    </lineage>
</organism>
<dbReference type="SMART" id="SM00612">
    <property type="entry name" value="Kelch"/>
    <property type="match status" value="2"/>
</dbReference>
<comment type="caution">
    <text evidence="4">The sequence shown here is derived from an EMBL/GenBank/DDBJ whole genome shotgun (WGS) entry which is preliminary data.</text>
</comment>
<dbReference type="InterPro" id="IPR056737">
    <property type="entry name" value="Beta-prop_ATRN-MKLN-like"/>
</dbReference>
<dbReference type="PANTHER" id="PTHR47365">
    <property type="entry name" value="PLANT PROTEIN, PUTATIVE-RELATED"/>
    <property type="match status" value="1"/>
</dbReference>
<evidence type="ECO:0000256" key="1">
    <source>
        <dbReference type="ARBA" id="ARBA00022441"/>
    </source>
</evidence>
<reference evidence="4" key="1">
    <citation type="submission" date="2019-05" db="EMBL/GenBank/DDBJ databases">
        <title>The de novo reference genome and transcriptome assemblies of the wild tomato species Solanum chilense.</title>
        <authorList>
            <person name="Stam R."/>
            <person name="Nosenko T."/>
            <person name="Hoerger A.C."/>
            <person name="Stephan W."/>
            <person name="Seidel M.A."/>
            <person name="Kuhn J.M.M."/>
            <person name="Haberer G."/>
            <person name="Tellier A."/>
        </authorList>
    </citation>
    <scope>NUCLEOTIDE SEQUENCE</scope>
    <source>
        <tissue evidence="4">Mature leaves</tissue>
    </source>
</reference>
<dbReference type="Pfam" id="PF24981">
    <property type="entry name" value="Beta-prop_ATRN-LZTR1"/>
    <property type="match status" value="1"/>
</dbReference>
<proteinExistence type="predicted"/>
<evidence type="ECO:0000313" key="4">
    <source>
        <dbReference type="EMBL" id="TMX04426.1"/>
    </source>
</evidence>
<dbReference type="InterPro" id="IPR015915">
    <property type="entry name" value="Kelch-typ_b-propeller"/>
</dbReference>
<evidence type="ECO:0000259" key="3">
    <source>
        <dbReference type="Pfam" id="PF24981"/>
    </source>
</evidence>
<dbReference type="EMBL" id="RXGB01000235">
    <property type="protein sequence ID" value="TMX04426.1"/>
    <property type="molecule type" value="Genomic_DNA"/>
</dbReference>
<protein>
    <recommendedName>
        <fullName evidence="3">Attractin/MKLN-like beta-propeller domain-containing protein</fullName>
    </recommendedName>
</protein>
<keyword evidence="1" id="KW-0880">Kelch repeat</keyword>
<dbReference type="PANTHER" id="PTHR47365:SF2">
    <property type="entry name" value="KELCH-LIKE PROTEIN 23"/>
    <property type="match status" value="1"/>
</dbReference>
<name>A0A6N2CCW7_SOLCI</name>
<dbReference type="InterPro" id="IPR006652">
    <property type="entry name" value="Kelch_1"/>
</dbReference>